<reference evidence="2" key="1">
    <citation type="journal article" date="2020" name="Stud. Mycol.">
        <title>101 Dothideomycetes genomes: a test case for predicting lifestyles and emergence of pathogens.</title>
        <authorList>
            <person name="Haridas S."/>
            <person name="Albert R."/>
            <person name="Binder M."/>
            <person name="Bloem J."/>
            <person name="Labutti K."/>
            <person name="Salamov A."/>
            <person name="Andreopoulos B."/>
            <person name="Baker S."/>
            <person name="Barry K."/>
            <person name="Bills G."/>
            <person name="Bluhm B."/>
            <person name="Cannon C."/>
            <person name="Castanera R."/>
            <person name="Culley D."/>
            <person name="Daum C."/>
            <person name="Ezra D."/>
            <person name="Gonzalez J."/>
            <person name="Henrissat B."/>
            <person name="Kuo A."/>
            <person name="Liang C."/>
            <person name="Lipzen A."/>
            <person name="Lutzoni F."/>
            <person name="Magnuson J."/>
            <person name="Mondo S."/>
            <person name="Nolan M."/>
            <person name="Ohm R."/>
            <person name="Pangilinan J."/>
            <person name="Park H.-J."/>
            <person name="Ramirez L."/>
            <person name="Alfaro M."/>
            <person name="Sun H."/>
            <person name="Tritt A."/>
            <person name="Yoshinaga Y."/>
            <person name="Zwiers L.-H."/>
            <person name="Turgeon B."/>
            <person name="Goodwin S."/>
            <person name="Spatafora J."/>
            <person name="Crous P."/>
            <person name="Grigoriev I."/>
        </authorList>
    </citation>
    <scope>NUCLEOTIDE SEQUENCE</scope>
    <source>
        <strain evidence="2">CBS 119687</strain>
    </source>
</reference>
<protein>
    <submittedName>
        <fullName evidence="2">Uncharacterized protein</fullName>
    </submittedName>
</protein>
<name>A0A6A6AD37_9PLEO</name>
<dbReference type="AlphaFoldDB" id="A0A6A6AD37"/>
<sequence>MTPTNPFSRKFQRITPQRWAIYSAASLLAALIYHFLVVTWGRISLACVVLLLAVCTTQYLVHSRSTLQFSHCLVLSICMLLLGPVSNLISGYLFSESAAIPTIQPPAVHFALSFIFMSDMEWLRLRFDEHDNSAVYADLTNFPCGYNIDAYIDPPPNGAREYTPSSLLGVFLRSFRGLPPDLLLTGALGASSYILNSAVLWALHPQRLHDNEVTTAWGYDIFTSSKEFWPSMLSGVLMRPVRLLIALGFAWVGEVWAAFWRKRKAGQEV</sequence>
<keyword evidence="1" id="KW-0812">Transmembrane</keyword>
<keyword evidence="3" id="KW-1185">Reference proteome</keyword>
<evidence type="ECO:0000256" key="1">
    <source>
        <dbReference type="SAM" id="Phobius"/>
    </source>
</evidence>
<accession>A0A6A6AD37</accession>
<feature type="transmembrane region" description="Helical" evidence="1">
    <location>
        <begin position="43"/>
        <end position="61"/>
    </location>
</feature>
<evidence type="ECO:0000313" key="2">
    <source>
        <dbReference type="EMBL" id="KAF2129183.1"/>
    </source>
</evidence>
<dbReference type="GeneID" id="54410954"/>
<feature type="transmembrane region" description="Helical" evidence="1">
    <location>
        <begin position="73"/>
        <end position="93"/>
    </location>
</feature>
<keyword evidence="1" id="KW-0472">Membrane</keyword>
<feature type="transmembrane region" description="Helical" evidence="1">
    <location>
        <begin position="19"/>
        <end position="37"/>
    </location>
</feature>
<organism evidence="2 3">
    <name type="scientific">Dothidotthia symphoricarpi CBS 119687</name>
    <dbReference type="NCBI Taxonomy" id="1392245"/>
    <lineage>
        <taxon>Eukaryota</taxon>
        <taxon>Fungi</taxon>
        <taxon>Dikarya</taxon>
        <taxon>Ascomycota</taxon>
        <taxon>Pezizomycotina</taxon>
        <taxon>Dothideomycetes</taxon>
        <taxon>Pleosporomycetidae</taxon>
        <taxon>Pleosporales</taxon>
        <taxon>Dothidotthiaceae</taxon>
        <taxon>Dothidotthia</taxon>
    </lineage>
</organism>
<feature type="transmembrane region" description="Helical" evidence="1">
    <location>
        <begin position="182"/>
        <end position="203"/>
    </location>
</feature>
<dbReference type="RefSeq" id="XP_033523572.1">
    <property type="nucleotide sequence ID" value="XM_033670522.1"/>
</dbReference>
<dbReference type="Proteomes" id="UP000799771">
    <property type="component" value="Unassembled WGS sequence"/>
</dbReference>
<feature type="non-terminal residue" evidence="2">
    <location>
        <position position="269"/>
    </location>
</feature>
<keyword evidence="1" id="KW-1133">Transmembrane helix</keyword>
<evidence type="ECO:0000313" key="3">
    <source>
        <dbReference type="Proteomes" id="UP000799771"/>
    </source>
</evidence>
<feature type="transmembrane region" description="Helical" evidence="1">
    <location>
        <begin position="241"/>
        <end position="260"/>
    </location>
</feature>
<proteinExistence type="predicted"/>
<dbReference type="EMBL" id="ML977507">
    <property type="protein sequence ID" value="KAF2129183.1"/>
    <property type="molecule type" value="Genomic_DNA"/>
</dbReference>
<gene>
    <name evidence="2" type="ORF">P153DRAFT_386366</name>
</gene>